<name>A0A813INY5_POLGL</name>
<reference evidence="1" key="1">
    <citation type="submission" date="2021-02" db="EMBL/GenBank/DDBJ databases">
        <authorList>
            <person name="Dougan E. K."/>
            <person name="Rhodes N."/>
            <person name="Thang M."/>
            <person name="Chan C."/>
        </authorList>
    </citation>
    <scope>NUCLEOTIDE SEQUENCE</scope>
</reference>
<comment type="caution">
    <text evidence="1">The sequence shown here is derived from an EMBL/GenBank/DDBJ whole genome shotgun (WGS) entry which is preliminary data.</text>
</comment>
<evidence type="ECO:0000313" key="1">
    <source>
        <dbReference type="EMBL" id="CAE8657071.1"/>
    </source>
</evidence>
<dbReference type="EMBL" id="CAJNNW010014869">
    <property type="protein sequence ID" value="CAE8657071.1"/>
    <property type="molecule type" value="Genomic_DNA"/>
</dbReference>
<proteinExistence type="predicted"/>
<sequence>MPSWDTGLCDCCANPGGCGLCCRASFCPCTVLGDINGRMNGPGGFCGGCCVAGLLGNECCCPCFCMGFLAPQVAAKSGFQESGCKACCLTACPCTTLCYMCQVWRQTEIQRTGGAPRQLEMK</sequence>
<evidence type="ECO:0000313" key="2">
    <source>
        <dbReference type="Proteomes" id="UP000626109"/>
    </source>
</evidence>
<dbReference type="Proteomes" id="UP000626109">
    <property type="component" value="Unassembled WGS sequence"/>
</dbReference>
<gene>
    <name evidence="1" type="ORF">PGLA2088_LOCUS12581</name>
</gene>
<organism evidence="1 2">
    <name type="scientific">Polarella glacialis</name>
    <name type="common">Dinoflagellate</name>
    <dbReference type="NCBI Taxonomy" id="89957"/>
    <lineage>
        <taxon>Eukaryota</taxon>
        <taxon>Sar</taxon>
        <taxon>Alveolata</taxon>
        <taxon>Dinophyceae</taxon>
        <taxon>Suessiales</taxon>
        <taxon>Suessiaceae</taxon>
        <taxon>Polarella</taxon>
    </lineage>
</organism>
<accession>A0A813INY5</accession>
<protein>
    <submittedName>
        <fullName evidence="1">Uncharacterized protein</fullName>
    </submittedName>
</protein>
<dbReference type="AlphaFoldDB" id="A0A813INY5"/>